<comment type="caution">
    <text evidence="2">The sequence shown here is derived from an EMBL/GenBank/DDBJ whole genome shotgun (WGS) entry which is preliminary data.</text>
</comment>
<dbReference type="InterPro" id="IPR011050">
    <property type="entry name" value="Pectin_lyase_fold/virulence"/>
</dbReference>
<dbReference type="AlphaFoldDB" id="A0A328Q4I4"/>
<dbReference type="Proteomes" id="UP000248557">
    <property type="component" value="Unassembled WGS sequence"/>
</dbReference>
<dbReference type="Gene3D" id="2.160.20.10">
    <property type="entry name" value="Single-stranded right-handed beta-helix, Pectin lyase-like"/>
    <property type="match status" value="1"/>
</dbReference>
<reference evidence="2 3" key="1">
    <citation type="submission" date="2017-05" db="EMBL/GenBank/DDBJ databases">
        <title>Host range expansion of the Methanosphaera genus to humans and monogastric animals involves recent and extensive reduction in genome content.</title>
        <authorList>
            <person name="Hoedt E.C."/>
            <person name="Volmer J.G."/>
            <person name="Parks D.H."/>
            <person name="Rosewarne C.P."/>
            <person name="Denman S.E."/>
            <person name="Mcsweeney C.S."/>
            <person name="O Cuiv P."/>
            <person name="Hugenholtz P."/>
            <person name="Tyson G.W."/>
            <person name="Morrison M."/>
        </authorList>
    </citation>
    <scope>NUCLEOTIDE SEQUENCE [LARGE SCALE GENOMIC DNA]</scope>
    <source>
        <strain evidence="2 3">PA5</strain>
    </source>
</reference>
<organism evidence="2 3">
    <name type="scientific">Methanosphaera stadtmanae</name>
    <dbReference type="NCBI Taxonomy" id="2317"/>
    <lineage>
        <taxon>Archaea</taxon>
        <taxon>Methanobacteriati</taxon>
        <taxon>Methanobacteriota</taxon>
        <taxon>Methanomada group</taxon>
        <taxon>Methanobacteria</taxon>
        <taxon>Methanobacteriales</taxon>
        <taxon>Methanobacteriaceae</taxon>
        <taxon>Methanosphaera</taxon>
    </lineage>
</organism>
<proteinExistence type="predicted"/>
<dbReference type="RefSeq" id="WP_181454839.1">
    <property type="nucleotide sequence ID" value="NZ_NGJK01000041.1"/>
</dbReference>
<feature type="non-terminal residue" evidence="2">
    <location>
        <position position="1"/>
    </location>
</feature>
<dbReference type="InterPro" id="IPR039448">
    <property type="entry name" value="Beta_helix"/>
</dbReference>
<protein>
    <recommendedName>
        <fullName evidence="1">Right handed beta helix domain-containing protein</fullName>
    </recommendedName>
</protein>
<feature type="non-terminal residue" evidence="2">
    <location>
        <position position="154"/>
    </location>
</feature>
<name>A0A328Q4I4_9EURY</name>
<dbReference type="Pfam" id="PF13229">
    <property type="entry name" value="Beta_helix"/>
    <property type="match status" value="1"/>
</dbReference>
<sequence length="154" mass="17323">FKNSTGIYIANENTYNNSIKHVIENSNFTDMQPSTILLSFFDRTTPTFAIYNLGQYNTTIRNNQITTNIGSHALYLKGYNNITNNNIEGFIYITGKNNTLTDNTLKYNKTYVVELTSSAYNNTITDNSITASIFTGDRAVKTANNENTIENNTI</sequence>
<evidence type="ECO:0000313" key="2">
    <source>
        <dbReference type="EMBL" id="RAP03155.1"/>
    </source>
</evidence>
<dbReference type="InterPro" id="IPR012334">
    <property type="entry name" value="Pectin_lyas_fold"/>
</dbReference>
<accession>A0A328Q4I4</accession>
<evidence type="ECO:0000259" key="1">
    <source>
        <dbReference type="Pfam" id="PF13229"/>
    </source>
</evidence>
<evidence type="ECO:0000313" key="3">
    <source>
        <dbReference type="Proteomes" id="UP000248557"/>
    </source>
</evidence>
<feature type="domain" description="Right handed beta helix" evidence="1">
    <location>
        <begin position="3"/>
        <end position="154"/>
    </location>
</feature>
<gene>
    <name evidence="2" type="ORF">CA615_03775</name>
</gene>
<dbReference type="EMBL" id="NGJK01000041">
    <property type="protein sequence ID" value="RAP03155.1"/>
    <property type="molecule type" value="Genomic_DNA"/>
</dbReference>
<dbReference type="SUPFAM" id="SSF51126">
    <property type="entry name" value="Pectin lyase-like"/>
    <property type="match status" value="1"/>
</dbReference>